<evidence type="ECO:0000313" key="12">
    <source>
        <dbReference type="Proteomes" id="UP001165395"/>
    </source>
</evidence>
<keyword evidence="3" id="KW-0328">Glycosyltransferase</keyword>
<dbReference type="PANTHER" id="PTHR30582">
    <property type="entry name" value="L,D-TRANSPEPTIDASE"/>
    <property type="match status" value="1"/>
</dbReference>
<reference evidence="11" key="1">
    <citation type="submission" date="2021-10" db="EMBL/GenBank/DDBJ databases">
        <title>The complete genome sequence of Leeia sp. TBRC 13508.</title>
        <authorList>
            <person name="Charoenyingcharoen P."/>
            <person name="Yukphan P."/>
        </authorList>
    </citation>
    <scope>NUCLEOTIDE SEQUENCE</scope>
    <source>
        <strain evidence="11">TBRC 13508</strain>
    </source>
</reference>
<proteinExistence type="inferred from homology"/>
<evidence type="ECO:0000256" key="7">
    <source>
        <dbReference type="ARBA" id="ARBA00022984"/>
    </source>
</evidence>
<dbReference type="EMBL" id="JAJBZT010000007">
    <property type="protein sequence ID" value="MCB6184472.1"/>
    <property type="molecule type" value="Genomic_DNA"/>
</dbReference>
<evidence type="ECO:0000313" key="11">
    <source>
        <dbReference type="EMBL" id="MCB6184472.1"/>
    </source>
</evidence>
<dbReference type="Proteomes" id="UP001165395">
    <property type="component" value="Unassembled WGS sequence"/>
</dbReference>
<comment type="pathway">
    <text evidence="1 9">Cell wall biogenesis; peptidoglycan biosynthesis.</text>
</comment>
<accession>A0ABS8D8M4</accession>
<dbReference type="InterPro" id="IPR050979">
    <property type="entry name" value="LD-transpeptidase"/>
</dbReference>
<feature type="active site" description="Nucleophile" evidence="9">
    <location>
        <position position="138"/>
    </location>
</feature>
<protein>
    <submittedName>
        <fullName evidence="11">L,D-transpeptidase</fullName>
    </submittedName>
</protein>
<keyword evidence="6 9" id="KW-0133">Cell shape</keyword>
<dbReference type="PANTHER" id="PTHR30582:SF24">
    <property type="entry name" value="L,D-TRANSPEPTIDASE ERFK_SRFK-RELATED"/>
    <property type="match status" value="1"/>
</dbReference>
<dbReference type="InterPro" id="IPR005490">
    <property type="entry name" value="LD_TPept_cat_dom"/>
</dbReference>
<feature type="active site" description="Proton donor/acceptor" evidence="9">
    <location>
        <position position="122"/>
    </location>
</feature>
<dbReference type="Pfam" id="PF03734">
    <property type="entry name" value="YkuD"/>
    <property type="match status" value="1"/>
</dbReference>
<dbReference type="RefSeq" id="WP_227181282.1">
    <property type="nucleotide sequence ID" value="NZ_JAJBZT010000007.1"/>
</dbReference>
<dbReference type="SUPFAM" id="SSF141523">
    <property type="entry name" value="L,D-transpeptidase catalytic domain-like"/>
    <property type="match status" value="1"/>
</dbReference>
<dbReference type="InterPro" id="IPR038063">
    <property type="entry name" value="Transpep_catalytic_dom"/>
</dbReference>
<evidence type="ECO:0000259" key="10">
    <source>
        <dbReference type="PROSITE" id="PS52029"/>
    </source>
</evidence>
<sequence length="167" mass="19033">MNPIQKIIIFIDSQQMIGIDKDGNIICQFDVSTAAKGVGEQKGSFQTPRGLHRIRAKIGAEQPINTVFVARRPTGEIFDEALDTQFPNRDWILTRILWLCGEEPGVNRHGNVDTQRRYIYIHGTPDRVDMKIPGSHGCVRMKNEDLIKLFEMVKVGTKVEMIEKQQK</sequence>
<keyword evidence="5" id="KW-0378">Hydrolase</keyword>
<gene>
    <name evidence="11" type="ORF">LIN78_13050</name>
</gene>
<dbReference type="Gene3D" id="2.40.440.10">
    <property type="entry name" value="L,D-transpeptidase catalytic domain-like"/>
    <property type="match status" value="1"/>
</dbReference>
<evidence type="ECO:0000256" key="3">
    <source>
        <dbReference type="ARBA" id="ARBA00022676"/>
    </source>
</evidence>
<evidence type="ECO:0000256" key="1">
    <source>
        <dbReference type="ARBA" id="ARBA00004752"/>
    </source>
</evidence>
<evidence type="ECO:0000256" key="5">
    <source>
        <dbReference type="ARBA" id="ARBA00022801"/>
    </source>
</evidence>
<dbReference type="CDD" id="cd16913">
    <property type="entry name" value="YkuD_like"/>
    <property type="match status" value="1"/>
</dbReference>
<keyword evidence="7 9" id="KW-0573">Peptidoglycan synthesis</keyword>
<organism evidence="11 12">
    <name type="scientific">Leeia speluncae</name>
    <dbReference type="NCBI Taxonomy" id="2884804"/>
    <lineage>
        <taxon>Bacteria</taxon>
        <taxon>Pseudomonadati</taxon>
        <taxon>Pseudomonadota</taxon>
        <taxon>Betaproteobacteria</taxon>
        <taxon>Neisseriales</taxon>
        <taxon>Leeiaceae</taxon>
        <taxon>Leeia</taxon>
    </lineage>
</organism>
<feature type="domain" description="L,D-TPase catalytic" evidence="10">
    <location>
        <begin position="5"/>
        <end position="162"/>
    </location>
</feature>
<dbReference type="PROSITE" id="PS52029">
    <property type="entry name" value="LD_TPASE"/>
    <property type="match status" value="1"/>
</dbReference>
<keyword evidence="8 9" id="KW-0961">Cell wall biogenesis/degradation</keyword>
<evidence type="ECO:0000256" key="9">
    <source>
        <dbReference type="PROSITE-ProRule" id="PRU01373"/>
    </source>
</evidence>
<evidence type="ECO:0000256" key="8">
    <source>
        <dbReference type="ARBA" id="ARBA00023316"/>
    </source>
</evidence>
<keyword evidence="12" id="KW-1185">Reference proteome</keyword>
<evidence type="ECO:0000256" key="2">
    <source>
        <dbReference type="ARBA" id="ARBA00005992"/>
    </source>
</evidence>
<evidence type="ECO:0000256" key="6">
    <source>
        <dbReference type="ARBA" id="ARBA00022960"/>
    </source>
</evidence>
<comment type="caution">
    <text evidence="11">The sequence shown here is derived from an EMBL/GenBank/DDBJ whole genome shotgun (WGS) entry which is preliminary data.</text>
</comment>
<keyword evidence="4" id="KW-0808">Transferase</keyword>
<evidence type="ECO:0000256" key="4">
    <source>
        <dbReference type="ARBA" id="ARBA00022679"/>
    </source>
</evidence>
<name>A0ABS8D8M4_9NEIS</name>
<comment type="similarity">
    <text evidence="2">Belongs to the YkuD family.</text>
</comment>